<dbReference type="AlphaFoldDB" id="A0A6A5CAG3"/>
<protein>
    <submittedName>
        <fullName evidence="1">Uncharacterized protein</fullName>
    </submittedName>
</protein>
<dbReference type="PANTHER" id="PTHR14944:SF2">
    <property type="entry name" value="RPA-RELATED PROTEIN RADX"/>
    <property type="match status" value="1"/>
</dbReference>
<dbReference type="InterPro" id="IPR012340">
    <property type="entry name" value="NA-bd_OB-fold"/>
</dbReference>
<dbReference type="SUPFAM" id="SSF50249">
    <property type="entry name" value="Nucleic acid-binding proteins"/>
    <property type="match status" value="2"/>
</dbReference>
<accession>A0A6A5CAG3</accession>
<dbReference type="OrthoDB" id="5965770at2759"/>
<organism evidence="1 2">
    <name type="scientific">Naegleria fowleri</name>
    <name type="common">Brain eating amoeba</name>
    <dbReference type="NCBI Taxonomy" id="5763"/>
    <lineage>
        <taxon>Eukaryota</taxon>
        <taxon>Discoba</taxon>
        <taxon>Heterolobosea</taxon>
        <taxon>Tetramitia</taxon>
        <taxon>Eutetramitia</taxon>
        <taxon>Vahlkampfiidae</taxon>
        <taxon>Naegleria</taxon>
    </lineage>
</organism>
<dbReference type="VEuPathDB" id="AmoebaDB:NfTy_013280"/>
<gene>
    <name evidence="1" type="ORF">FDP41_010589</name>
</gene>
<comment type="caution">
    <text evidence="1">The sequence shown here is derived from an EMBL/GenBank/DDBJ whole genome shotgun (WGS) entry which is preliminary data.</text>
</comment>
<dbReference type="VEuPathDB" id="AmoebaDB:FDP41_010589"/>
<evidence type="ECO:0000313" key="2">
    <source>
        <dbReference type="Proteomes" id="UP000444721"/>
    </source>
</evidence>
<dbReference type="VEuPathDB" id="AmoebaDB:NF0117880"/>
<dbReference type="EMBL" id="VFQX01000006">
    <property type="protein sequence ID" value="KAF0983524.1"/>
    <property type="molecule type" value="Genomic_DNA"/>
</dbReference>
<reference evidence="1 2" key="1">
    <citation type="journal article" date="2019" name="Sci. Rep.">
        <title>Nanopore sequencing improves the draft genome of the human pathogenic amoeba Naegleria fowleri.</title>
        <authorList>
            <person name="Liechti N."/>
            <person name="Schurch N."/>
            <person name="Bruggmann R."/>
            <person name="Wittwer M."/>
        </authorList>
    </citation>
    <scope>NUCLEOTIDE SEQUENCE [LARGE SCALE GENOMIC DNA]</scope>
    <source>
        <strain evidence="1 2">ATCC 30894</strain>
    </source>
</reference>
<dbReference type="GeneID" id="68117804"/>
<evidence type="ECO:0000313" key="1">
    <source>
        <dbReference type="EMBL" id="KAF0983524.1"/>
    </source>
</evidence>
<keyword evidence="2" id="KW-1185">Reference proteome</keyword>
<dbReference type="RefSeq" id="XP_044568237.1">
    <property type="nucleotide sequence ID" value="XM_044700903.1"/>
</dbReference>
<proteinExistence type="predicted"/>
<dbReference type="OMA" id="VPVTIWN"/>
<sequence>MNGVSNVDHGMNDMGLSYLSSVRDPHERSTSVECVVLRIKRFHVDSHFLHLADITYEKTSNVATTVETHDSSNSSSHGTMLGQNSSSHLSFYPKDAFELTVTDSTMALIVILSPTMNPMIVQSQLKEHTRIRITKFKVLIDEKVKGKQKRATLIHSLQIVSQNNLEYSLDDFSEILDEEKGNIRPIMSEREYYMPLLDDDNFEFEMFTGTVPQISLEDPTPDETCQLAEIIASSKRNAFFARIYKKSKIRYYGKTYEEKACPMFYTLLITDKSTPKGVPVTIWNDLALHSYAELNIGDVIIVDEYRVKQFYDSGVFTTKFKHEISINSSKTQQPIQKIDPKQLEAVKEFAPLSFPVTTIHEIVELSLSDAIVHVLGAVVNIGPYLRERLHSQFSRYKYLTLVDPSSDQMMSVKVYTNSRKNLLDSVHVGQVIFISDLCVKQISTSIEDDSKFTYLESTFVTHFFTEE</sequence>
<dbReference type="PANTHER" id="PTHR14944">
    <property type="entry name" value="RPA-RELATED PROTEIN RADX"/>
    <property type="match status" value="1"/>
</dbReference>
<dbReference type="Pfam" id="PF17659">
    <property type="entry name" value="RADX"/>
    <property type="match status" value="1"/>
</dbReference>
<name>A0A6A5CAG3_NAEFO</name>
<dbReference type="Gene3D" id="2.40.50.140">
    <property type="entry name" value="Nucleic acid-binding proteins"/>
    <property type="match status" value="2"/>
</dbReference>
<dbReference type="Proteomes" id="UP000444721">
    <property type="component" value="Unassembled WGS sequence"/>
</dbReference>
<dbReference type="InterPro" id="IPR040893">
    <property type="entry name" value="RADX"/>
</dbReference>
<dbReference type="GO" id="GO:0003697">
    <property type="term" value="F:single-stranded DNA binding"/>
    <property type="evidence" value="ECO:0007669"/>
    <property type="project" value="InterPro"/>
</dbReference>